<organism evidence="2 3">
    <name type="scientific">Caballeronia choica</name>
    <dbReference type="NCBI Taxonomy" id="326476"/>
    <lineage>
        <taxon>Bacteria</taxon>
        <taxon>Pseudomonadati</taxon>
        <taxon>Pseudomonadota</taxon>
        <taxon>Betaproteobacteria</taxon>
        <taxon>Burkholderiales</taxon>
        <taxon>Burkholderiaceae</taxon>
        <taxon>Caballeronia</taxon>
    </lineage>
</organism>
<protein>
    <recommendedName>
        <fullName evidence="4">Lipoprotein</fullName>
    </recommendedName>
</protein>
<comment type="caution">
    <text evidence="2">The sequence shown here is derived from an EMBL/GenBank/DDBJ whole genome shotgun (WGS) entry which is preliminary data.</text>
</comment>
<evidence type="ECO:0000313" key="2">
    <source>
        <dbReference type="EMBL" id="SAL55203.1"/>
    </source>
</evidence>
<dbReference type="RefSeq" id="WP_087644813.1">
    <property type="nucleotide sequence ID" value="NZ_FCON02000023.1"/>
</dbReference>
<dbReference type="Proteomes" id="UP000054770">
    <property type="component" value="Unassembled WGS sequence"/>
</dbReference>
<keyword evidence="3" id="KW-1185">Reference proteome</keyword>
<feature type="signal peptide" evidence="1">
    <location>
        <begin position="1"/>
        <end position="20"/>
    </location>
</feature>
<evidence type="ECO:0000313" key="3">
    <source>
        <dbReference type="Proteomes" id="UP000054770"/>
    </source>
</evidence>
<evidence type="ECO:0000256" key="1">
    <source>
        <dbReference type="SAM" id="SignalP"/>
    </source>
</evidence>
<name>A0A158IFP4_9BURK</name>
<accession>A0A158IFP4</accession>
<evidence type="ECO:0008006" key="4">
    <source>
        <dbReference type="Google" id="ProtNLM"/>
    </source>
</evidence>
<keyword evidence="1" id="KW-0732">Signal</keyword>
<dbReference type="EMBL" id="FCON02000023">
    <property type="protein sequence ID" value="SAL55203.1"/>
    <property type="molecule type" value="Genomic_DNA"/>
</dbReference>
<dbReference type="OrthoDB" id="9033292at2"/>
<reference evidence="2" key="1">
    <citation type="submission" date="2016-01" db="EMBL/GenBank/DDBJ databases">
        <authorList>
            <person name="Peeters C."/>
        </authorList>
    </citation>
    <scope>NUCLEOTIDE SEQUENCE [LARGE SCALE GENOMIC DNA]</scope>
    <source>
        <strain evidence="2">LMG 22940</strain>
    </source>
</reference>
<gene>
    <name evidence="2" type="ORF">AWB68_02668</name>
</gene>
<proteinExistence type="predicted"/>
<dbReference type="AlphaFoldDB" id="A0A158IFP4"/>
<feature type="chain" id="PRO_5011113666" description="Lipoprotein" evidence="1">
    <location>
        <begin position="21"/>
        <end position="173"/>
    </location>
</feature>
<sequence length="173" mass="18418">MLKHPAARLLGTLLIGAALAAHLDAHAQSSTSQPVKWELQVLRDGQQIDSFSATTNVGQARTDTHHNVVKNNVGCADKPAGDIDLQRTLTISPVHASADDVTLAIEAQETIQDNTAPTTAQGCKLPPQPRVVNASHPGLVLKPGEWANWQIVDKNPSLAYRVRASLTTTAATQ</sequence>